<proteinExistence type="predicted"/>
<organism evidence="2 3">
    <name type="scientific">Lentilactobacillus fungorum</name>
    <dbReference type="NCBI Taxonomy" id="2201250"/>
    <lineage>
        <taxon>Bacteria</taxon>
        <taxon>Bacillati</taxon>
        <taxon>Bacillota</taxon>
        <taxon>Bacilli</taxon>
        <taxon>Lactobacillales</taxon>
        <taxon>Lactobacillaceae</taxon>
        <taxon>Lentilactobacillus</taxon>
    </lineage>
</organism>
<feature type="chain" id="PRO_5045122574" evidence="1">
    <location>
        <begin position="23"/>
        <end position="84"/>
    </location>
</feature>
<keyword evidence="1" id="KW-0732">Signal</keyword>
<accession>A0ABQ3VVV7</accession>
<name>A0ABQ3VVV7_9LACO</name>
<evidence type="ECO:0000256" key="1">
    <source>
        <dbReference type="SAM" id="SignalP"/>
    </source>
</evidence>
<feature type="signal peptide" evidence="1">
    <location>
        <begin position="1"/>
        <end position="22"/>
    </location>
</feature>
<dbReference type="Proteomes" id="UP000604765">
    <property type="component" value="Unassembled WGS sequence"/>
</dbReference>
<protein>
    <submittedName>
        <fullName evidence="2">Uncharacterized protein</fullName>
    </submittedName>
</protein>
<evidence type="ECO:0000313" key="3">
    <source>
        <dbReference type="Proteomes" id="UP000604765"/>
    </source>
</evidence>
<dbReference type="EMBL" id="BNJR01000004">
    <property type="protein sequence ID" value="GHP13025.1"/>
    <property type="molecule type" value="Genomic_DNA"/>
</dbReference>
<keyword evidence="3" id="KW-1185">Reference proteome</keyword>
<sequence>MKALKRTAVMLSVMFTLVLGGAAPTIPANVDAHAKTTYVWIAPNHGKKWHHSKHCRGLSNAKSKKHVTLKWARHHGYRMCKWCY</sequence>
<gene>
    <name evidence="2" type="ORF">YK48G_04500</name>
</gene>
<reference evidence="2 3" key="1">
    <citation type="journal article" date="2021" name="Int. J. Syst. Evol. Microbiol.">
        <title>Lentilactobacillus fungorum sp. nov., isolated from spent mushroom substrates.</title>
        <authorList>
            <person name="Tohno M."/>
            <person name="Tanizawa Y."/>
            <person name="Kojima Y."/>
            <person name="Sakamoto M."/>
            <person name="Ohkuma M."/>
            <person name="Kobayashi H."/>
        </authorList>
    </citation>
    <scope>NUCLEOTIDE SEQUENCE [LARGE SCALE GENOMIC DNA]</scope>
    <source>
        <strain evidence="2 3">YK48G</strain>
    </source>
</reference>
<evidence type="ECO:0000313" key="2">
    <source>
        <dbReference type="EMBL" id="GHP13025.1"/>
    </source>
</evidence>
<comment type="caution">
    <text evidence="2">The sequence shown here is derived from an EMBL/GenBank/DDBJ whole genome shotgun (WGS) entry which is preliminary data.</text>
</comment>